<keyword evidence="1" id="KW-1133">Transmembrane helix</keyword>
<dbReference type="InterPro" id="IPR029044">
    <property type="entry name" value="Nucleotide-diphossugar_trans"/>
</dbReference>
<feature type="transmembrane region" description="Helical" evidence="1">
    <location>
        <begin position="357"/>
        <end position="377"/>
    </location>
</feature>
<feature type="domain" description="Glycosyltransferase 2-like" evidence="2">
    <location>
        <begin position="54"/>
        <end position="223"/>
    </location>
</feature>
<keyword evidence="1" id="KW-0812">Transmembrane</keyword>
<dbReference type="AlphaFoldDB" id="I4C762"/>
<evidence type="ECO:0000256" key="1">
    <source>
        <dbReference type="SAM" id="Phobius"/>
    </source>
</evidence>
<keyword evidence="1" id="KW-0472">Membrane</keyword>
<gene>
    <name evidence="3" type="ordered locus">Desti_2726</name>
</gene>
<evidence type="ECO:0000313" key="4">
    <source>
        <dbReference type="Proteomes" id="UP000006055"/>
    </source>
</evidence>
<dbReference type="HOGENOM" id="CLU_038143_0_0_7"/>
<dbReference type="InterPro" id="IPR001173">
    <property type="entry name" value="Glyco_trans_2-like"/>
</dbReference>
<keyword evidence="3" id="KW-0808">Transferase</keyword>
<dbReference type="Proteomes" id="UP000006055">
    <property type="component" value="Chromosome"/>
</dbReference>
<dbReference type="STRING" id="706587.Desti_2726"/>
<evidence type="ECO:0000259" key="2">
    <source>
        <dbReference type="Pfam" id="PF00535"/>
    </source>
</evidence>
<dbReference type="SUPFAM" id="SSF53448">
    <property type="entry name" value="Nucleotide-diphospho-sugar transferases"/>
    <property type="match status" value="1"/>
</dbReference>
<feature type="transmembrane region" description="Helical" evidence="1">
    <location>
        <begin position="326"/>
        <end position="345"/>
    </location>
</feature>
<feature type="transmembrane region" description="Helical" evidence="1">
    <location>
        <begin position="295"/>
        <end position="314"/>
    </location>
</feature>
<dbReference type="Pfam" id="PF00535">
    <property type="entry name" value="Glycos_transf_2"/>
    <property type="match status" value="1"/>
</dbReference>
<name>I4C762_DESTA</name>
<reference evidence="4" key="1">
    <citation type="submission" date="2012-06" db="EMBL/GenBank/DDBJ databases">
        <title>Complete sequence of chromosome of Desulfomonile tiedjei DSM 6799.</title>
        <authorList>
            <person name="Lucas S."/>
            <person name="Copeland A."/>
            <person name="Lapidus A."/>
            <person name="Glavina del Rio T."/>
            <person name="Dalin E."/>
            <person name="Tice H."/>
            <person name="Bruce D."/>
            <person name="Goodwin L."/>
            <person name="Pitluck S."/>
            <person name="Peters L."/>
            <person name="Ovchinnikova G."/>
            <person name="Zeytun A."/>
            <person name="Lu M."/>
            <person name="Kyrpides N."/>
            <person name="Mavromatis K."/>
            <person name="Ivanova N."/>
            <person name="Brettin T."/>
            <person name="Detter J.C."/>
            <person name="Han C."/>
            <person name="Larimer F."/>
            <person name="Land M."/>
            <person name="Hauser L."/>
            <person name="Markowitz V."/>
            <person name="Cheng J.-F."/>
            <person name="Hugenholtz P."/>
            <person name="Woyke T."/>
            <person name="Wu D."/>
            <person name="Spring S."/>
            <person name="Schroeder M."/>
            <person name="Brambilla E."/>
            <person name="Klenk H.-P."/>
            <person name="Eisen J.A."/>
        </authorList>
    </citation>
    <scope>NUCLEOTIDE SEQUENCE [LARGE SCALE GENOMIC DNA]</scope>
    <source>
        <strain evidence="4">ATCC 49306 / DSM 6799 / DCB-1</strain>
    </source>
</reference>
<accession>I4C762</accession>
<evidence type="ECO:0000313" key="3">
    <source>
        <dbReference type="EMBL" id="AFM25403.1"/>
    </source>
</evidence>
<dbReference type="KEGG" id="dti:Desti_2726"/>
<dbReference type="PANTHER" id="PTHR43685:SF2">
    <property type="entry name" value="GLYCOSYLTRANSFERASE 2-LIKE DOMAIN-CONTAINING PROTEIN"/>
    <property type="match status" value="1"/>
</dbReference>
<protein>
    <submittedName>
        <fullName evidence="3">Glycosyl transferase</fullName>
    </submittedName>
</protein>
<dbReference type="EMBL" id="CP003360">
    <property type="protein sequence ID" value="AFM25403.1"/>
    <property type="molecule type" value="Genomic_DNA"/>
</dbReference>
<dbReference type="OrthoDB" id="276604at2"/>
<feature type="transmembrane region" description="Helical" evidence="1">
    <location>
        <begin position="6"/>
        <end position="21"/>
    </location>
</feature>
<organism evidence="3 4">
    <name type="scientific">Desulfomonile tiedjei (strain ATCC 49306 / DSM 6799 / DCB-1)</name>
    <dbReference type="NCBI Taxonomy" id="706587"/>
    <lineage>
        <taxon>Bacteria</taxon>
        <taxon>Pseudomonadati</taxon>
        <taxon>Thermodesulfobacteriota</taxon>
        <taxon>Desulfomonilia</taxon>
        <taxon>Desulfomonilales</taxon>
        <taxon>Desulfomonilaceae</taxon>
        <taxon>Desulfomonile</taxon>
    </lineage>
</organism>
<sequence length="419" mass="47578">MIEIVFIVSAAVLLFQIYFWINRARELVEASLGGIPEIDPRKIAELPESPPLISVIVPAHNEEMTIRDCLSSVLEQDYPNYELILVDDRSEDRTAAIAEELARSKRPFKIVRVAELPAGWTGKCHALDRGIVHANGEWLAFLDADSCLHKSALRQCYIEAVKARVNMITLTPKFILKTFWEKALQPTFASMSCILFPITQINVQSSPVASANGMFYLISRRAYDAIDGHRDVRNLAVEDIGIGKRVKASGLGLLFANGRRVLRTRMYTNFHEIINGWARILSASMNYRVSTALKYLVLHVLMSFPLLVFALYFYIPTAQWLWPNTWFVPLFVLSTLAIIVSGLYCKQIGASVSLFRWVFLGNLLLIWVFLVIVKRILMKDALQWRGTTYQTSKYQPTCLNPVNSRIYTGTPRSVLEEIN</sequence>
<dbReference type="InterPro" id="IPR050834">
    <property type="entry name" value="Glycosyltransf_2"/>
</dbReference>
<dbReference type="GO" id="GO:0016740">
    <property type="term" value="F:transferase activity"/>
    <property type="evidence" value="ECO:0007669"/>
    <property type="project" value="UniProtKB-KW"/>
</dbReference>
<dbReference type="PANTHER" id="PTHR43685">
    <property type="entry name" value="GLYCOSYLTRANSFERASE"/>
    <property type="match status" value="1"/>
</dbReference>
<dbReference type="CDD" id="cd06423">
    <property type="entry name" value="CESA_like"/>
    <property type="match status" value="1"/>
</dbReference>
<dbReference type="eggNOG" id="COG1215">
    <property type="taxonomic scope" value="Bacteria"/>
</dbReference>
<dbReference type="RefSeq" id="WP_014810543.1">
    <property type="nucleotide sequence ID" value="NC_018025.1"/>
</dbReference>
<dbReference type="Gene3D" id="3.90.550.10">
    <property type="entry name" value="Spore Coat Polysaccharide Biosynthesis Protein SpsA, Chain A"/>
    <property type="match status" value="1"/>
</dbReference>
<proteinExistence type="predicted"/>
<keyword evidence="4" id="KW-1185">Reference proteome</keyword>